<organism evidence="1 2">
    <name type="scientific">Myroides marinus</name>
    <dbReference type="NCBI Taxonomy" id="703342"/>
    <lineage>
        <taxon>Bacteria</taxon>
        <taxon>Pseudomonadati</taxon>
        <taxon>Bacteroidota</taxon>
        <taxon>Flavobacteriia</taxon>
        <taxon>Flavobacteriales</taxon>
        <taxon>Flavobacteriaceae</taxon>
        <taxon>Myroides</taxon>
    </lineage>
</organism>
<evidence type="ECO:0000313" key="2">
    <source>
        <dbReference type="Proteomes" id="UP000076630"/>
    </source>
</evidence>
<keyword evidence="2" id="KW-1185">Reference proteome</keyword>
<protein>
    <submittedName>
        <fullName evidence="1">Uncharacterized protein</fullName>
    </submittedName>
</protein>
<reference evidence="1 2" key="1">
    <citation type="submission" date="2016-01" db="EMBL/GenBank/DDBJ databases">
        <title>Whole genome sequencing of Myroides marinus L41.</title>
        <authorList>
            <person name="Hong K.W."/>
        </authorList>
    </citation>
    <scope>NUCLEOTIDE SEQUENCE [LARGE SCALE GENOMIC DNA]</scope>
    <source>
        <strain evidence="1 2">L41</strain>
    </source>
</reference>
<dbReference type="RefSeq" id="WP_038984619.1">
    <property type="nucleotide sequence ID" value="NZ_JACAJS010000009.1"/>
</dbReference>
<dbReference type="AlphaFoldDB" id="A0A163ZLL0"/>
<evidence type="ECO:0000313" key="1">
    <source>
        <dbReference type="EMBL" id="KZE82033.1"/>
    </source>
</evidence>
<comment type="caution">
    <text evidence="1">The sequence shown here is derived from an EMBL/GenBank/DDBJ whole genome shotgun (WGS) entry which is preliminary data.</text>
</comment>
<name>A0A163ZLL0_9FLAO</name>
<dbReference type="Proteomes" id="UP000076630">
    <property type="component" value="Unassembled WGS sequence"/>
</dbReference>
<accession>A0A163ZLL0</accession>
<proteinExistence type="predicted"/>
<dbReference type="EMBL" id="LQNU01000049">
    <property type="protein sequence ID" value="KZE82033.1"/>
    <property type="molecule type" value="Genomic_DNA"/>
</dbReference>
<dbReference type="OrthoDB" id="705691at2"/>
<gene>
    <name evidence="1" type="ORF">AV926_07845</name>
</gene>
<sequence>MNEKTSFGLISTIEVPNALSVKGSCWSKEGLLVANYIYSNEGDANSYELVYTIIDKEGNTKEEKETRGVLPTLFLSPTKENFVSLVNGEEQEMTSYAVFDKSVKGFKGSKSFDGRFVGCTANHSIFYNVDIWSEQAADVMNVIEFKDGVLVSEKKVEIPFPKANKICVKNGEIHIITEVEDGWLHRQIDENGEEVRRRLLEFDFPFVHEALTLSFEEKSYLLCEENGEIGIVEIDADGEGMYGDLFNIGDEFFGTWHPQRVSDDTNAVQFTTEFGNGWLVIKNDELVELFYNKNKKGYQNLLTKEVLSIDNNDLVLSGINPITDGKIGLVFYPRKQRKETYNKAFVLQHEI</sequence>